<dbReference type="NCBIfam" id="TIGR01777">
    <property type="entry name" value="yfcH"/>
    <property type="match status" value="1"/>
</dbReference>
<dbReference type="InterPro" id="IPR036291">
    <property type="entry name" value="NAD(P)-bd_dom_sf"/>
</dbReference>
<organism evidence="4 5">
    <name type="scientific">Zooshikella ganghwensis</name>
    <dbReference type="NCBI Taxonomy" id="202772"/>
    <lineage>
        <taxon>Bacteria</taxon>
        <taxon>Pseudomonadati</taxon>
        <taxon>Pseudomonadota</taxon>
        <taxon>Gammaproteobacteria</taxon>
        <taxon>Oceanospirillales</taxon>
        <taxon>Zooshikellaceae</taxon>
        <taxon>Zooshikella</taxon>
    </lineage>
</organism>
<feature type="domain" description="NAD-dependent epimerase/dehydratase" evidence="2">
    <location>
        <begin position="3"/>
        <end position="215"/>
    </location>
</feature>
<dbReference type="InterPro" id="IPR013549">
    <property type="entry name" value="DUF1731"/>
</dbReference>
<evidence type="ECO:0000313" key="4">
    <source>
        <dbReference type="EMBL" id="RDH43328.1"/>
    </source>
</evidence>
<evidence type="ECO:0000259" key="3">
    <source>
        <dbReference type="Pfam" id="PF08338"/>
    </source>
</evidence>
<proteinExistence type="inferred from homology"/>
<dbReference type="Gene3D" id="3.40.50.720">
    <property type="entry name" value="NAD(P)-binding Rossmann-like Domain"/>
    <property type="match status" value="1"/>
</dbReference>
<dbReference type="AlphaFoldDB" id="A0A4P9VJ85"/>
<keyword evidence="5" id="KW-1185">Reference proteome</keyword>
<feature type="domain" description="DUF1731" evidence="3">
    <location>
        <begin position="249"/>
        <end position="296"/>
    </location>
</feature>
<gene>
    <name evidence="4" type="ORF">B9G39_07705</name>
</gene>
<dbReference type="Pfam" id="PF01370">
    <property type="entry name" value="Epimerase"/>
    <property type="match status" value="1"/>
</dbReference>
<evidence type="ECO:0000259" key="2">
    <source>
        <dbReference type="Pfam" id="PF01370"/>
    </source>
</evidence>
<dbReference type="InterPro" id="IPR010099">
    <property type="entry name" value="SDR39U1"/>
</dbReference>
<comment type="caution">
    <text evidence="4">The sequence shown here is derived from an EMBL/GenBank/DDBJ whole genome shotgun (WGS) entry which is preliminary data.</text>
</comment>
<dbReference type="CDD" id="cd05242">
    <property type="entry name" value="SDR_a8"/>
    <property type="match status" value="1"/>
</dbReference>
<dbReference type="EMBL" id="NDXW01000001">
    <property type="protein sequence ID" value="RDH43328.1"/>
    <property type="molecule type" value="Genomic_DNA"/>
</dbReference>
<sequence length="300" mass="33293">MQILITGGTGFIGQGLVKQWLTRGWSLTVLTRNVSKWQQTLPQVRWFSHWDELGKDENWDAIINLAGEPILDKRWTEQRKASLLASRVGVTQNLYQYVTSLAYMPKRLISGSAIGYYGFHPPEVELTEDSQPGQDFAAQLCVAWEQAADEIRQLGIATCCVRTGVVLGHGGALQKMLPPFKLGLGAPIGTGKQIFSWIHYDDMLACIDWLLQNPNICGVINATAPQPVSNAEFAMQLGKVLHRPAFCRVPATALELLLGREASAMLLQGQRVLPKRLLEEGFTFKYPDIASTLSHLLAQH</sequence>
<accession>A0A4P9VJ85</accession>
<evidence type="ECO:0000256" key="1">
    <source>
        <dbReference type="ARBA" id="ARBA00009353"/>
    </source>
</evidence>
<dbReference type="InterPro" id="IPR001509">
    <property type="entry name" value="Epimerase_deHydtase"/>
</dbReference>
<dbReference type="RefSeq" id="WP_094786677.1">
    <property type="nucleotide sequence ID" value="NZ_NDXW01000001.1"/>
</dbReference>
<comment type="similarity">
    <text evidence="1">Belongs to the NAD(P)-dependent epimerase/dehydratase family. SDR39U1 subfamily.</text>
</comment>
<reference evidence="4 5" key="1">
    <citation type="submission" date="2017-04" db="EMBL/GenBank/DDBJ databases">
        <title>Draft genome sequence of Zooshikella ganghwensis VG4 isolated from Red Sea sediments.</title>
        <authorList>
            <person name="Rehman Z."/>
            <person name="Alam I."/>
            <person name="Kamau A."/>
            <person name="Bajic V."/>
            <person name="Leiknes T."/>
        </authorList>
    </citation>
    <scope>NUCLEOTIDE SEQUENCE [LARGE SCALE GENOMIC DNA]</scope>
    <source>
        <strain evidence="4 5">VG4</strain>
    </source>
</reference>
<evidence type="ECO:0000313" key="5">
    <source>
        <dbReference type="Proteomes" id="UP000257039"/>
    </source>
</evidence>
<dbReference type="Proteomes" id="UP000257039">
    <property type="component" value="Unassembled WGS sequence"/>
</dbReference>
<protein>
    <submittedName>
        <fullName evidence="4">TIGR01777 family protein</fullName>
    </submittedName>
</protein>
<name>A0A4P9VJ85_9GAMM</name>
<dbReference type="Pfam" id="PF08338">
    <property type="entry name" value="DUF1731"/>
    <property type="match status" value="1"/>
</dbReference>
<dbReference type="PANTHER" id="PTHR11092:SF0">
    <property type="entry name" value="EPIMERASE FAMILY PROTEIN SDR39U1"/>
    <property type="match status" value="1"/>
</dbReference>
<dbReference type="SUPFAM" id="SSF51735">
    <property type="entry name" value="NAD(P)-binding Rossmann-fold domains"/>
    <property type="match status" value="1"/>
</dbReference>
<dbReference type="PANTHER" id="PTHR11092">
    <property type="entry name" value="SUGAR NUCLEOTIDE EPIMERASE RELATED"/>
    <property type="match status" value="1"/>
</dbReference>